<keyword evidence="2 6" id="KW-0812">Transmembrane</keyword>
<feature type="transmembrane region" description="Helical" evidence="6">
    <location>
        <begin position="73"/>
        <end position="100"/>
    </location>
</feature>
<accession>A0ABT0TF33</accession>
<feature type="transmembrane region" description="Helical" evidence="6">
    <location>
        <begin position="151"/>
        <end position="171"/>
    </location>
</feature>
<evidence type="ECO:0000256" key="1">
    <source>
        <dbReference type="ARBA" id="ARBA00004141"/>
    </source>
</evidence>
<dbReference type="InterPro" id="IPR050807">
    <property type="entry name" value="TransReg_Diox_bact_type"/>
</dbReference>
<dbReference type="PROSITE" id="PS50943">
    <property type="entry name" value="HTH_CROC1"/>
    <property type="match status" value="1"/>
</dbReference>
<evidence type="ECO:0000313" key="8">
    <source>
        <dbReference type="EMBL" id="MCL9769494.1"/>
    </source>
</evidence>
<dbReference type="RefSeq" id="WP_250580366.1">
    <property type="nucleotide sequence ID" value="NZ_JAMLJN010000002.1"/>
</dbReference>
<dbReference type="PANTHER" id="PTHR46797:SF1">
    <property type="entry name" value="METHYLPHOSPHONATE SYNTHASE"/>
    <property type="match status" value="1"/>
</dbReference>
<dbReference type="PANTHER" id="PTHR46797">
    <property type="entry name" value="HTH-TYPE TRANSCRIPTIONAL REGULATOR"/>
    <property type="match status" value="1"/>
</dbReference>
<reference evidence="8 9" key="1">
    <citation type="submission" date="2022-05" db="EMBL/GenBank/DDBJ databases">
        <title>Flavobacterium sp., isolated from activated sludge.</title>
        <authorList>
            <person name="Ran Q."/>
        </authorList>
    </citation>
    <scope>NUCLEOTIDE SEQUENCE [LARGE SCALE GENOMIC DNA]</scope>
    <source>
        <strain evidence="8 9">HXWNR69</strain>
    </source>
</reference>
<dbReference type="InterPro" id="IPR010982">
    <property type="entry name" value="Lambda_DNA-bd_dom_sf"/>
</dbReference>
<feature type="transmembrane region" description="Helical" evidence="6">
    <location>
        <begin position="121"/>
        <end position="139"/>
    </location>
</feature>
<dbReference type="Pfam" id="PF09685">
    <property type="entry name" value="MamF_MmsF"/>
    <property type="match status" value="1"/>
</dbReference>
<proteinExistence type="predicted"/>
<evidence type="ECO:0000256" key="4">
    <source>
        <dbReference type="ARBA" id="ARBA00023125"/>
    </source>
</evidence>
<evidence type="ECO:0000313" key="9">
    <source>
        <dbReference type="Proteomes" id="UP001203342"/>
    </source>
</evidence>
<dbReference type="SUPFAM" id="SSF47413">
    <property type="entry name" value="lambda repressor-like DNA-binding domains"/>
    <property type="match status" value="1"/>
</dbReference>
<evidence type="ECO:0000256" key="6">
    <source>
        <dbReference type="SAM" id="Phobius"/>
    </source>
</evidence>
<dbReference type="Proteomes" id="UP001203342">
    <property type="component" value="Unassembled WGS sequence"/>
</dbReference>
<gene>
    <name evidence="8" type="ORF">NAT47_03605</name>
</gene>
<evidence type="ECO:0000259" key="7">
    <source>
        <dbReference type="PROSITE" id="PS50943"/>
    </source>
</evidence>
<sequence length="187" mass="22070">METIGSKIARIRKQKGMTQEKLSELAKINLRTIQRIEKDENEPRGVTLKLICEALNTPIEELMEFGKFEDKKYLFFLHLSVISVIVIPLGNIIFPLLLWINKRENIYDVNNQGKNILNFQILFSFVNVFILGIALYGAFSHYLDPKNYFLIYYFLLFLNFCYSLYSSYSVLRGRIKLYYPQLIIFLK</sequence>
<organism evidence="8 9">
    <name type="scientific">Flavobacterium fragile</name>
    <dbReference type="NCBI Taxonomy" id="2949085"/>
    <lineage>
        <taxon>Bacteria</taxon>
        <taxon>Pseudomonadati</taxon>
        <taxon>Bacteroidota</taxon>
        <taxon>Flavobacteriia</taxon>
        <taxon>Flavobacteriales</taxon>
        <taxon>Flavobacteriaceae</taxon>
        <taxon>Flavobacterium</taxon>
    </lineage>
</organism>
<keyword evidence="9" id="KW-1185">Reference proteome</keyword>
<dbReference type="EMBL" id="JAMLJN010000002">
    <property type="protein sequence ID" value="MCL9769494.1"/>
    <property type="molecule type" value="Genomic_DNA"/>
</dbReference>
<dbReference type="InterPro" id="IPR019109">
    <property type="entry name" value="MamF_MmsF"/>
</dbReference>
<keyword evidence="3 6" id="KW-1133">Transmembrane helix</keyword>
<dbReference type="InterPro" id="IPR001387">
    <property type="entry name" value="Cro/C1-type_HTH"/>
</dbReference>
<name>A0ABT0TF33_9FLAO</name>
<protein>
    <submittedName>
        <fullName evidence="8">Helix-turn-helix domain-containing protein</fullName>
    </submittedName>
</protein>
<comment type="subcellular location">
    <subcellularLocation>
        <location evidence="1">Membrane</location>
        <topology evidence="1">Multi-pass membrane protein</topology>
    </subcellularLocation>
</comment>
<dbReference type="Pfam" id="PF01381">
    <property type="entry name" value="HTH_3"/>
    <property type="match status" value="1"/>
</dbReference>
<comment type="caution">
    <text evidence="8">The sequence shown here is derived from an EMBL/GenBank/DDBJ whole genome shotgun (WGS) entry which is preliminary data.</text>
</comment>
<dbReference type="SMART" id="SM00530">
    <property type="entry name" value="HTH_XRE"/>
    <property type="match status" value="1"/>
</dbReference>
<dbReference type="CDD" id="cd00093">
    <property type="entry name" value="HTH_XRE"/>
    <property type="match status" value="1"/>
</dbReference>
<evidence type="ECO:0000256" key="2">
    <source>
        <dbReference type="ARBA" id="ARBA00022692"/>
    </source>
</evidence>
<evidence type="ECO:0000256" key="3">
    <source>
        <dbReference type="ARBA" id="ARBA00022989"/>
    </source>
</evidence>
<evidence type="ECO:0000256" key="5">
    <source>
        <dbReference type="ARBA" id="ARBA00023136"/>
    </source>
</evidence>
<keyword evidence="4" id="KW-0238">DNA-binding</keyword>
<keyword evidence="5 6" id="KW-0472">Membrane</keyword>
<feature type="domain" description="HTH cro/C1-type" evidence="7">
    <location>
        <begin position="8"/>
        <end position="62"/>
    </location>
</feature>
<dbReference type="Gene3D" id="1.10.260.40">
    <property type="entry name" value="lambda repressor-like DNA-binding domains"/>
    <property type="match status" value="1"/>
</dbReference>